<comment type="caution">
    <text evidence="12">The sequence shown here is derived from an EMBL/GenBank/DDBJ whole genome shotgun (WGS) entry which is preliminary data.</text>
</comment>
<keyword evidence="3" id="KW-0479">Metal-binding</keyword>
<keyword evidence="7" id="KW-0539">Nucleus</keyword>
<dbReference type="PANTHER" id="PTHR13793">
    <property type="entry name" value="PHD FINGER PROTEINS"/>
    <property type="match status" value="1"/>
</dbReference>
<feature type="compositionally biased region" description="Low complexity" evidence="9">
    <location>
        <begin position="298"/>
        <end position="317"/>
    </location>
</feature>
<feature type="region of interest" description="Disordered" evidence="9">
    <location>
        <begin position="491"/>
        <end position="577"/>
    </location>
</feature>
<feature type="compositionally biased region" description="Polar residues" evidence="9">
    <location>
        <begin position="508"/>
        <end position="529"/>
    </location>
</feature>
<evidence type="ECO:0000256" key="1">
    <source>
        <dbReference type="ARBA" id="ARBA00004123"/>
    </source>
</evidence>
<dbReference type="PANTHER" id="PTHR13793:SF164">
    <property type="entry name" value="ALHAMBRA, ISOFORM P"/>
    <property type="match status" value="1"/>
</dbReference>
<feature type="compositionally biased region" description="Low complexity" evidence="9">
    <location>
        <begin position="219"/>
        <end position="247"/>
    </location>
</feature>
<dbReference type="InterPro" id="IPR034732">
    <property type="entry name" value="EPHD"/>
</dbReference>
<reference evidence="12 13" key="1">
    <citation type="submission" date="2024-05" db="EMBL/GenBank/DDBJ databases">
        <title>Culex pipiens pipiens assembly and annotation.</title>
        <authorList>
            <person name="Alout H."/>
            <person name="Durand T."/>
        </authorList>
    </citation>
    <scope>NUCLEOTIDE SEQUENCE [LARGE SCALE GENOMIC DNA]</scope>
    <source>
        <strain evidence="12">HA-2024</strain>
        <tissue evidence="12">Whole body</tissue>
    </source>
</reference>
<dbReference type="InterPro" id="IPR050701">
    <property type="entry name" value="Histone_Mod_Regulator"/>
</dbReference>
<gene>
    <name evidence="12" type="ORF">pipiens_015999</name>
</gene>
<feature type="region of interest" description="Disordered" evidence="9">
    <location>
        <begin position="188"/>
        <end position="442"/>
    </location>
</feature>
<evidence type="ECO:0000256" key="4">
    <source>
        <dbReference type="ARBA" id="ARBA00022737"/>
    </source>
</evidence>
<feature type="compositionally biased region" description="Low complexity" evidence="9">
    <location>
        <begin position="256"/>
        <end position="290"/>
    </location>
</feature>
<feature type="domain" description="PHD-type" evidence="10">
    <location>
        <begin position="5"/>
        <end position="57"/>
    </location>
</feature>
<dbReference type="InterPro" id="IPR019786">
    <property type="entry name" value="Zinc_finger_PHD-type_CS"/>
</dbReference>
<feature type="compositionally biased region" description="Low complexity" evidence="9">
    <location>
        <begin position="362"/>
        <end position="414"/>
    </location>
</feature>
<dbReference type="InterPro" id="IPR019787">
    <property type="entry name" value="Znf_PHD-finger"/>
</dbReference>
<keyword evidence="4" id="KW-0677">Repeat</keyword>
<dbReference type="SMART" id="SM00249">
    <property type="entry name" value="PHD"/>
    <property type="match status" value="2"/>
</dbReference>
<dbReference type="GO" id="GO:0031491">
    <property type="term" value="F:nucleosome binding"/>
    <property type="evidence" value="ECO:0007669"/>
    <property type="project" value="UniProtKB-ARBA"/>
</dbReference>
<feature type="region of interest" description="Disordered" evidence="9">
    <location>
        <begin position="616"/>
        <end position="640"/>
    </location>
</feature>
<feature type="compositionally biased region" description="Low complexity" evidence="9">
    <location>
        <begin position="428"/>
        <end position="442"/>
    </location>
</feature>
<name>A0ABD1CN44_CULPP</name>
<evidence type="ECO:0000256" key="5">
    <source>
        <dbReference type="ARBA" id="ARBA00022771"/>
    </source>
</evidence>
<dbReference type="InterPro" id="IPR013083">
    <property type="entry name" value="Znf_RING/FYVE/PHD"/>
</dbReference>
<evidence type="ECO:0000256" key="3">
    <source>
        <dbReference type="ARBA" id="ARBA00022723"/>
    </source>
</evidence>
<dbReference type="AlphaFoldDB" id="A0ABD1CN44"/>
<keyword evidence="6" id="KW-0862">Zinc</keyword>
<feature type="compositionally biased region" description="Basic and acidic residues" evidence="9">
    <location>
        <begin position="346"/>
        <end position="360"/>
    </location>
</feature>
<dbReference type="Gene3D" id="3.30.40.10">
    <property type="entry name" value="Zinc/RING finger domain, C3HC4 (zinc finger)"/>
    <property type="match status" value="2"/>
</dbReference>
<dbReference type="InterPro" id="IPR049781">
    <property type="entry name" value="AF10/AF17_PHD"/>
</dbReference>
<dbReference type="SUPFAM" id="SSF57903">
    <property type="entry name" value="FYVE/PHD zinc finger"/>
    <property type="match status" value="1"/>
</dbReference>
<comment type="subcellular location">
    <subcellularLocation>
        <location evidence="1">Nucleus</location>
    </subcellularLocation>
</comment>
<sequence>MKEMVGGCCVCSDDRGWSENPLVYCDGQSCAVAVHQACYGIVTVPSGPWYCRKCESQERSARVRCELCPSRDGALKRTDNQGWAHVVCALYIPEVRFGNVTTMEPIILQLIPQERYNKTCYICQEMGKGSRSTAGACMQCNKSGCKQQFHVTCAQQLGLLCEEAGNYLDNVKYCGYCQHHYSKLKKGGNVKTIPPYKPISHETNSSDGPSSPEKELEPASSGQQQHSSGSAMAGNSNSGSGNMKSNSRMPGGELGGSSSAVASSSSSSSKQRKSSSASKSSAGSSSTSGPTSGGMVSGGSNSLGANSQSTSSASSGMTGMGSGNAGSSTMPGSNNKTSASSSSGSTKDKDKYSKNRDKSSKSSKSSGGTNSNPSGLGSSASNVNSVSSSLGNSLPKENDPLSSSLPSTMTSSSSNKHQDGIKQEKTLAQISSAAASSARAASLSPAAIPTTLIIKPPHDHSGSNKDLLSKEAIAKFTTSNFTETIVVNSDSVFGTTSSTTSNSNSNNAGGPTSQSSGIGSNMAPTSVIENTPGGGSGSGSKQLNMSGGGNSSYSGSGVAKKRKADARSTPTSIASGDIDINRDLIKDVAVSLVPLPLNKNDNIDPASLSGFEKSIKKAKTEPNSPLQRRRRRAGILTCKT</sequence>
<evidence type="ECO:0000256" key="7">
    <source>
        <dbReference type="ARBA" id="ARBA00023242"/>
    </source>
</evidence>
<dbReference type="GO" id="GO:0008270">
    <property type="term" value="F:zinc ion binding"/>
    <property type="evidence" value="ECO:0007669"/>
    <property type="project" value="UniProtKB-KW"/>
</dbReference>
<accession>A0ABD1CN44</accession>
<dbReference type="PROSITE" id="PS01359">
    <property type="entry name" value="ZF_PHD_1"/>
    <property type="match status" value="1"/>
</dbReference>
<feature type="compositionally biased region" description="Low complexity" evidence="9">
    <location>
        <begin position="495"/>
        <end position="507"/>
    </location>
</feature>
<feature type="compositionally biased region" description="Basic and acidic residues" evidence="9">
    <location>
        <begin position="416"/>
        <end position="425"/>
    </location>
</feature>
<evidence type="ECO:0000256" key="8">
    <source>
        <dbReference type="PROSITE-ProRule" id="PRU00146"/>
    </source>
</evidence>
<dbReference type="PROSITE" id="PS51805">
    <property type="entry name" value="EPHD"/>
    <property type="match status" value="1"/>
</dbReference>
<dbReference type="InterPro" id="IPR011011">
    <property type="entry name" value="Znf_FYVE_PHD"/>
</dbReference>
<evidence type="ECO:0000256" key="2">
    <source>
        <dbReference type="ARBA" id="ARBA00022553"/>
    </source>
</evidence>
<dbReference type="Pfam" id="PF13832">
    <property type="entry name" value="zf-HC5HC2H_2"/>
    <property type="match status" value="1"/>
</dbReference>
<dbReference type="FunFam" id="3.30.40.10:FF:000042">
    <property type="entry name" value="protein AF-10 isoform X1"/>
    <property type="match status" value="1"/>
</dbReference>
<dbReference type="Pfam" id="PF13831">
    <property type="entry name" value="PHD_2"/>
    <property type="match status" value="1"/>
</dbReference>
<evidence type="ECO:0008006" key="14">
    <source>
        <dbReference type="Google" id="ProtNLM"/>
    </source>
</evidence>
<dbReference type="EMBL" id="JBEHCU010010709">
    <property type="protein sequence ID" value="KAL1377810.1"/>
    <property type="molecule type" value="Genomic_DNA"/>
</dbReference>
<evidence type="ECO:0000256" key="9">
    <source>
        <dbReference type="SAM" id="MobiDB-lite"/>
    </source>
</evidence>
<evidence type="ECO:0000313" key="12">
    <source>
        <dbReference type="EMBL" id="KAL1377810.1"/>
    </source>
</evidence>
<evidence type="ECO:0000259" key="11">
    <source>
        <dbReference type="PROSITE" id="PS51805"/>
    </source>
</evidence>
<dbReference type="CDD" id="cd15672">
    <property type="entry name" value="ePHD_AF10_like"/>
    <property type="match status" value="1"/>
</dbReference>
<dbReference type="GO" id="GO:0005634">
    <property type="term" value="C:nucleus"/>
    <property type="evidence" value="ECO:0007669"/>
    <property type="project" value="UniProtKB-SubCell"/>
</dbReference>
<evidence type="ECO:0000259" key="10">
    <source>
        <dbReference type="PROSITE" id="PS50016"/>
    </source>
</evidence>
<evidence type="ECO:0000256" key="6">
    <source>
        <dbReference type="ARBA" id="ARBA00022833"/>
    </source>
</evidence>
<dbReference type="Proteomes" id="UP001562425">
    <property type="component" value="Unassembled WGS sequence"/>
</dbReference>
<protein>
    <recommendedName>
        <fullName evidence="14">Mixed-lineage leukemia protein</fullName>
    </recommendedName>
</protein>
<evidence type="ECO:0000313" key="13">
    <source>
        <dbReference type="Proteomes" id="UP001562425"/>
    </source>
</evidence>
<dbReference type="GO" id="GO:0006355">
    <property type="term" value="P:regulation of DNA-templated transcription"/>
    <property type="evidence" value="ECO:0007669"/>
    <property type="project" value="UniProtKB-ARBA"/>
</dbReference>
<keyword evidence="2" id="KW-0597">Phosphoprotein</keyword>
<feature type="domain" description="PHD-type" evidence="11">
    <location>
        <begin position="62"/>
        <end position="181"/>
    </location>
</feature>
<organism evidence="12 13">
    <name type="scientific">Culex pipiens pipiens</name>
    <name type="common">Northern house mosquito</name>
    <dbReference type="NCBI Taxonomy" id="38569"/>
    <lineage>
        <taxon>Eukaryota</taxon>
        <taxon>Metazoa</taxon>
        <taxon>Ecdysozoa</taxon>
        <taxon>Arthropoda</taxon>
        <taxon>Hexapoda</taxon>
        <taxon>Insecta</taxon>
        <taxon>Pterygota</taxon>
        <taxon>Neoptera</taxon>
        <taxon>Endopterygota</taxon>
        <taxon>Diptera</taxon>
        <taxon>Nematocera</taxon>
        <taxon>Culicoidea</taxon>
        <taxon>Culicidae</taxon>
        <taxon>Culicinae</taxon>
        <taxon>Culicini</taxon>
        <taxon>Culex</taxon>
        <taxon>Culex</taxon>
    </lineage>
</organism>
<feature type="compositionally biased region" description="Low complexity" evidence="9">
    <location>
        <begin position="325"/>
        <end position="345"/>
    </location>
</feature>
<dbReference type="InterPro" id="IPR001965">
    <property type="entry name" value="Znf_PHD"/>
</dbReference>
<proteinExistence type="predicted"/>
<dbReference type="PROSITE" id="PS50016">
    <property type="entry name" value="ZF_PHD_2"/>
    <property type="match status" value="1"/>
</dbReference>
<dbReference type="GO" id="GO:0042393">
    <property type="term" value="F:histone binding"/>
    <property type="evidence" value="ECO:0007669"/>
    <property type="project" value="UniProtKB-ARBA"/>
</dbReference>
<dbReference type="FunFam" id="3.30.40.10:FF:000053">
    <property type="entry name" value="protein AF-10 isoform X2"/>
    <property type="match status" value="1"/>
</dbReference>
<keyword evidence="5 8" id="KW-0863">Zinc-finger</keyword>
<dbReference type="CDD" id="cd15574">
    <property type="entry name" value="PHD_AF10_AF17"/>
    <property type="match status" value="1"/>
</dbReference>
<keyword evidence="13" id="KW-1185">Reference proteome</keyword>